<organism evidence="1">
    <name type="scientific">bioreactor metagenome</name>
    <dbReference type="NCBI Taxonomy" id="1076179"/>
    <lineage>
        <taxon>unclassified sequences</taxon>
        <taxon>metagenomes</taxon>
        <taxon>ecological metagenomes</taxon>
    </lineage>
</organism>
<name>A0A645EJG1_9ZZZZ</name>
<sequence>MFGLFKRVLPGRAVKYQKNFVRGVGNNFTHHVLNFGKLVHQVDFVVQTTGSIYDYHIGIVCFCRTQRIKSYRCGIGTHLLFYHGHSHTFTPDIKLFHSCSTKGIGCTKIYRQPILFELMCQLPDSSGLPHPVHPDNHNNVWLFIFRNGKLGRIVRIILGKQLSYLFTKNSRKFIRTHILVAGNTFFYPVNYFQCSVHTYIRSYKYFFQFIEYIVVHP</sequence>
<comment type="caution">
    <text evidence="1">The sequence shown here is derived from an EMBL/GenBank/DDBJ whole genome shotgun (WGS) entry which is preliminary data.</text>
</comment>
<reference evidence="1" key="1">
    <citation type="submission" date="2019-08" db="EMBL/GenBank/DDBJ databases">
        <authorList>
            <person name="Kucharzyk K."/>
            <person name="Murdoch R.W."/>
            <person name="Higgins S."/>
            <person name="Loffler F."/>
        </authorList>
    </citation>
    <scope>NUCLEOTIDE SEQUENCE</scope>
</reference>
<dbReference type="EMBL" id="VSSQ01046739">
    <property type="protein sequence ID" value="MPN00703.1"/>
    <property type="molecule type" value="Genomic_DNA"/>
</dbReference>
<protein>
    <submittedName>
        <fullName evidence="1">Uncharacterized protein</fullName>
    </submittedName>
</protein>
<accession>A0A645EJG1</accession>
<proteinExistence type="predicted"/>
<dbReference type="AlphaFoldDB" id="A0A645EJG1"/>
<evidence type="ECO:0000313" key="1">
    <source>
        <dbReference type="EMBL" id="MPN00703.1"/>
    </source>
</evidence>
<gene>
    <name evidence="1" type="ORF">SDC9_147899</name>
</gene>